<accession>A0A0F9DKN8</accession>
<protein>
    <submittedName>
        <fullName evidence="1">Uncharacterized protein</fullName>
    </submittedName>
</protein>
<feature type="non-terminal residue" evidence="1">
    <location>
        <position position="1"/>
    </location>
</feature>
<organism evidence="1">
    <name type="scientific">marine sediment metagenome</name>
    <dbReference type="NCBI Taxonomy" id="412755"/>
    <lineage>
        <taxon>unclassified sequences</taxon>
        <taxon>metagenomes</taxon>
        <taxon>ecological metagenomes</taxon>
    </lineage>
</organism>
<dbReference type="EMBL" id="LAZR01038943">
    <property type="protein sequence ID" value="KKL18246.1"/>
    <property type="molecule type" value="Genomic_DNA"/>
</dbReference>
<proteinExistence type="predicted"/>
<sequence length="71" mass="7672">HRWGNCRGGAWLHFPFVQLAQVDPPMHCSVVVAEDHRMSRMIAARGAVADEGAGRALLALWVDGLGVYTGS</sequence>
<dbReference type="AlphaFoldDB" id="A0A0F9DKN8"/>
<name>A0A0F9DKN8_9ZZZZ</name>
<comment type="caution">
    <text evidence="1">The sequence shown here is derived from an EMBL/GenBank/DDBJ whole genome shotgun (WGS) entry which is preliminary data.</text>
</comment>
<gene>
    <name evidence="1" type="ORF">LCGC14_2477420</name>
</gene>
<reference evidence="1" key="1">
    <citation type="journal article" date="2015" name="Nature">
        <title>Complex archaea that bridge the gap between prokaryotes and eukaryotes.</title>
        <authorList>
            <person name="Spang A."/>
            <person name="Saw J.H."/>
            <person name="Jorgensen S.L."/>
            <person name="Zaremba-Niedzwiedzka K."/>
            <person name="Martijn J."/>
            <person name="Lind A.E."/>
            <person name="van Eijk R."/>
            <person name="Schleper C."/>
            <person name="Guy L."/>
            <person name="Ettema T.J."/>
        </authorList>
    </citation>
    <scope>NUCLEOTIDE SEQUENCE</scope>
</reference>
<evidence type="ECO:0000313" key="1">
    <source>
        <dbReference type="EMBL" id="KKL18246.1"/>
    </source>
</evidence>